<dbReference type="PATRIC" id="fig|1365253.3.peg.5158"/>
<dbReference type="EMBL" id="AUXT01000220">
    <property type="protein sequence ID" value="KZN40889.1"/>
    <property type="molecule type" value="Genomic_DNA"/>
</dbReference>
<dbReference type="AlphaFoldDB" id="A0A166XT93"/>
<comment type="caution">
    <text evidence="1">The sequence shown here is derived from an EMBL/GenBank/DDBJ whole genome shotgun (WGS) entry which is preliminary data.</text>
</comment>
<gene>
    <name evidence="1" type="ORF">N482_20980</name>
</gene>
<organism evidence="1 2">
    <name type="scientific">Pseudoalteromonas luteoviolacea NCIMB 1942</name>
    <dbReference type="NCBI Taxonomy" id="1365253"/>
    <lineage>
        <taxon>Bacteria</taxon>
        <taxon>Pseudomonadati</taxon>
        <taxon>Pseudomonadota</taxon>
        <taxon>Gammaproteobacteria</taxon>
        <taxon>Alteromonadales</taxon>
        <taxon>Pseudoalteromonadaceae</taxon>
        <taxon>Pseudoalteromonas</taxon>
    </lineage>
</organism>
<accession>A0A166XT93</accession>
<evidence type="ECO:0000313" key="1">
    <source>
        <dbReference type="EMBL" id="KZN40889.1"/>
    </source>
</evidence>
<proteinExistence type="predicted"/>
<protein>
    <submittedName>
        <fullName evidence="1">Uncharacterized protein</fullName>
    </submittedName>
</protein>
<dbReference type="Proteomes" id="UP000076587">
    <property type="component" value="Unassembled WGS sequence"/>
</dbReference>
<evidence type="ECO:0000313" key="2">
    <source>
        <dbReference type="Proteomes" id="UP000076587"/>
    </source>
</evidence>
<reference evidence="1 2" key="1">
    <citation type="submission" date="2013-07" db="EMBL/GenBank/DDBJ databases">
        <title>Comparative Genomic and Metabolomic Analysis of Twelve Strains of Pseudoalteromonas luteoviolacea.</title>
        <authorList>
            <person name="Vynne N.G."/>
            <person name="Mansson M."/>
            <person name="Gram L."/>
        </authorList>
    </citation>
    <scope>NUCLEOTIDE SEQUENCE [LARGE SCALE GENOMIC DNA]</scope>
    <source>
        <strain evidence="1 2">NCIMB 1942</strain>
    </source>
</reference>
<sequence length="53" mass="6062">MERPSDSVPEEKLITAQVNLSERKLATIVIDIPAQHPQLDLSPSAPIFEFFWR</sequence>
<name>A0A166XT93_9GAMM</name>